<name>A0AAW1QUB3_9CHLO</name>
<feature type="region of interest" description="Disordered" evidence="1">
    <location>
        <begin position="529"/>
        <end position="619"/>
    </location>
</feature>
<feature type="region of interest" description="Disordered" evidence="1">
    <location>
        <begin position="811"/>
        <end position="864"/>
    </location>
</feature>
<feature type="compositionally biased region" description="Low complexity" evidence="1">
    <location>
        <begin position="30"/>
        <end position="43"/>
    </location>
</feature>
<feature type="compositionally biased region" description="Low complexity" evidence="1">
    <location>
        <begin position="408"/>
        <end position="426"/>
    </location>
</feature>
<feature type="compositionally biased region" description="Polar residues" evidence="1">
    <location>
        <begin position="347"/>
        <end position="356"/>
    </location>
</feature>
<dbReference type="Proteomes" id="UP001438707">
    <property type="component" value="Unassembled WGS sequence"/>
</dbReference>
<accession>A0AAW1QUB3</accession>
<feature type="region of interest" description="Disordered" evidence="1">
    <location>
        <begin position="667"/>
        <end position="697"/>
    </location>
</feature>
<proteinExistence type="predicted"/>
<feature type="region of interest" description="Disordered" evidence="1">
    <location>
        <begin position="240"/>
        <end position="300"/>
    </location>
</feature>
<evidence type="ECO:0000313" key="3">
    <source>
        <dbReference type="Proteomes" id="UP001438707"/>
    </source>
</evidence>
<dbReference type="AlphaFoldDB" id="A0AAW1QUB3"/>
<feature type="region of interest" description="Disordered" evidence="1">
    <location>
        <begin position="408"/>
        <end position="459"/>
    </location>
</feature>
<keyword evidence="3" id="KW-1185">Reference proteome</keyword>
<reference evidence="2 3" key="1">
    <citation type="journal article" date="2024" name="Nat. Commun.">
        <title>Phylogenomics reveals the evolutionary origins of lichenization in chlorophyte algae.</title>
        <authorList>
            <person name="Puginier C."/>
            <person name="Libourel C."/>
            <person name="Otte J."/>
            <person name="Skaloud P."/>
            <person name="Haon M."/>
            <person name="Grisel S."/>
            <person name="Petersen M."/>
            <person name="Berrin J.G."/>
            <person name="Delaux P.M."/>
            <person name="Dal Grande F."/>
            <person name="Keller J."/>
        </authorList>
    </citation>
    <scope>NUCLEOTIDE SEQUENCE [LARGE SCALE GENOMIC DNA]</scope>
    <source>
        <strain evidence="2 3">SAG 2145</strain>
    </source>
</reference>
<feature type="compositionally biased region" description="Low complexity" evidence="1">
    <location>
        <begin position="126"/>
        <end position="141"/>
    </location>
</feature>
<feature type="compositionally biased region" description="Polar residues" evidence="1">
    <location>
        <begin position="102"/>
        <end position="124"/>
    </location>
</feature>
<feature type="region of interest" description="Disordered" evidence="1">
    <location>
        <begin position="100"/>
        <end position="169"/>
    </location>
</feature>
<organism evidence="2 3">
    <name type="scientific">Apatococcus lobatus</name>
    <dbReference type="NCBI Taxonomy" id="904363"/>
    <lineage>
        <taxon>Eukaryota</taxon>
        <taxon>Viridiplantae</taxon>
        <taxon>Chlorophyta</taxon>
        <taxon>core chlorophytes</taxon>
        <taxon>Trebouxiophyceae</taxon>
        <taxon>Chlorellales</taxon>
        <taxon>Chlorellaceae</taxon>
        <taxon>Apatococcus</taxon>
    </lineage>
</organism>
<sequence length="1240" mass="133970">MLPSLPFLSDFLGENGEQLALNPGGGDLEPAAASGQQAPPSGSRENIVDEILGQLDPEALDSLANELVASGDITACCPEDAGPSLCRALQIDSDIFEHRKNSSASGLPNTSNSKRLAPASQAQGFSAAPAAQQDAASQPQPHMQEWQVRLQQRESRQAPAVMHQPGGTEFQPPIVPGSVILRPSQLQSGQAGGIIAALEAAADSRTSQQQPDAAATAQGHIDLDASAHFSLRLPAQDSHWQGQQYVHRGPASAPFQAQRPHIASQKQAAPQTQRHASQGPGALGLRQAASQHSAFGTAMSGRAWQDRRQNAMSLPELDDPLGWHLSPEPETAPASAGLWSAGHTEQHPGSSHSQPLLVTGAAAGGFPASLEAGSRPLMSGSIQHQHMQSHASQNAAKDNPFLDELLHGGQQRQQQEQQQRHQQQLQMNRHAPMQTAQGSGQLQRQELEHQSRSPGMMQLPDPCCEHNMQRSMQHVTPAPGQNPIQQLSEQQLPYGTASWQLSCNQDMQNQQRLSLQHRQQHMASRPVTCMNGTIDYNQGIPPQRPGHMSSMQQLQTGAQQRLNQQQRLQQQQQQQQQQQIDCGSLSGWPGPSRLSAGHQQQQQQMPPTQPGPRSRAKQREAHCNMGFQGQGSSAETLSQLRDQQQAAIASLPGALVSDQHMFKPGLGPHALQPRASMSHDQSRALGPSQPATSAAAVGLRWDTSQAPQAGAEAPTAQLSESIHAGGALTVPESSASFAYSPAAVQRQLAVGAAMLNGLPLGVPQPSLDSSHGSVPVQAVALLSPAASVPHWQTLPGNKLAQGGVVITEEDGSQVSAGASEQPAGSVAQTSTPPVREATPTGTVPKRPRLDNAGPSIQDAARKEQMTEEAAAAVIKALEPSLQRMQGQMENVKMFKQVLGEREKCIKGLVGHMYDVQHQGNVPVEARENSIFETVKAIQLLRQGPSKSKQVQIPLDPNGSWEEVAQLQGYSYHAFIYAWLARRTETRMHVDLGPLKGTPTLQQLSELDSVTAINLQNEYRDKLGLLMREAKGNMMSAAGRQFAALSLQRMLVTMSCETSLRKPHMGLGSAQLEALRRIVQRQQLPMYLVDEGLVTLTPAQMDNVLKMRDKYCENLNQILQDRLHLLDFINKRLLNMEDPAPCTLVASADAEVAAFDAVTHLQENLTAHVDNFVEMLSYGQTIYTPFQAGAITALSQSIDDQAGDHLAFAEAIAVRKHRTPLTEQMRRFGPLFAETNPHRIV</sequence>
<feature type="compositionally biased region" description="Polar residues" evidence="1">
    <location>
        <begin position="264"/>
        <end position="276"/>
    </location>
</feature>
<feature type="compositionally biased region" description="Low complexity" evidence="1">
    <location>
        <begin position="552"/>
        <end position="579"/>
    </location>
</feature>
<protein>
    <submittedName>
        <fullName evidence="2">Uncharacterized protein</fullName>
    </submittedName>
</protein>
<feature type="compositionally biased region" description="Polar residues" evidence="1">
    <location>
        <begin position="434"/>
        <end position="444"/>
    </location>
</feature>
<evidence type="ECO:0000313" key="2">
    <source>
        <dbReference type="EMBL" id="KAK9825082.1"/>
    </source>
</evidence>
<comment type="caution">
    <text evidence="2">The sequence shown here is derived from an EMBL/GenBank/DDBJ whole genome shotgun (WGS) entry which is preliminary data.</text>
</comment>
<evidence type="ECO:0000256" key="1">
    <source>
        <dbReference type="SAM" id="MobiDB-lite"/>
    </source>
</evidence>
<dbReference type="EMBL" id="JALJOS010000026">
    <property type="protein sequence ID" value="KAK9825082.1"/>
    <property type="molecule type" value="Genomic_DNA"/>
</dbReference>
<gene>
    <name evidence="2" type="ORF">WJX74_006854</name>
</gene>
<feature type="region of interest" description="Disordered" evidence="1">
    <location>
        <begin position="315"/>
        <end position="357"/>
    </location>
</feature>
<feature type="region of interest" description="Disordered" evidence="1">
    <location>
        <begin position="16"/>
        <end position="44"/>
    </location>
</feature>